<evidence type="ECO:0000313" key="3">
    <source>
        <dbReference type="Proteomes" id="UP000031449"/>
    </source>
</evidence>
<dbReference type="BioCyc" id="JESP1508404:G14D9-11578-MONOMER"/>
<gene>
    <name evidence="2" type="ORF">JMA_23230</name>
</gene>
<sequence>MQAVPKMPEMPKMKEMPKMQEMPKAEEIKGWKKMLEKSIVIVKKKA</sequence>
<feature type="compositionally biased region" description="Basic and acidic residues" evidence="1">
    <location>
        <begin position="9"/>
        <end position="22"/>
    </location>
</feature>
<keyword evidence="3" id="KW-1185">Reference proteome</keyword>
<dbReference type="EMBL" id="CP009416">
    <property type="protein sequence ID" value="AJD91640.1"/>
    <property type="molecule type" value="Genomic_DNA"/>
</dbReference>
<dbReference type="Proteomes" id="UP000031449">
    <property type="component" value="Chromosome"/>
</dbReference>
<dbReference type="HOGENOM" id="CLU_3184685_0_0_9"/>
<dbReference type="AlphaFoldDB" id="A0A0B5AMX0"/>
<evidence type="ECO:0000313" key="2">
    <source>
        <dbReference type="EMBL" id="AJD91640.1"/>
    </source>
</evidence>
<dbReference type="KEGG" id="jeo:JMA_23230"/>
<evidence type="ECO:0000256" key="1">
    <source>
        <dbReference type="SAM" id="MobiDB-lite"/>
    </source>
</evidence>
<protein>
    <submittedName>
        <fullName evidence="2">Uncharacterized protein</fullName>
    </submittedName>
</protein>
<organism evidence="2 3">
    <name type="scientific">Jeotgalibacillus malaysiensis</name>
    <dbReference type="NCBI Taxonomy" id="1508404"/>
    <lineage>
        <taxon>Bacteria</taxon>
        <taxon>Bacillati</taxon>
        <taxon>Bacillota</taxon>
        <taxon>Bacilli</taxon>
        <taxon>Bacillales</taxon>
        <taxon>Caryophanaceae</taxon>
        <taxon>Jeotgalibacillus</taxon>
    </lineage>
</organism>
<reference evidence="2 3" key="1">
    <citation type="submission" date="2014-08" db="EMBL/GenBank/DDBJ databases">
        <title>Complete genome of a marine bacteria Jeotgalibacillus malaysiensis.</title>
        <authorList>
            <person name="Yaakop A.S."/>
            <person name="Chan K.-G."/>
            <person name="Goh K.M."/>
        </authorList>
    </citation>
    <scope>NUCLEOTIDE SEQUENCE [LARGE SCALE GENOMIC DNA]</scope>
    <source>
        <strain evidence="2 3">D5</strain>
    </source>
</reference>
<name>A0A0B5AMX0_9BACL</name>
<feature type="region of interest" description="Disordered" evidence="1">
    <location>
        <begin position="1"/>
        <end position="22"/>
    </location>
</feature>
<dbReference type="STRING" id="1508404.JMA_23230"/>
<accession>A0A0B5AMX0</accession>
<proteinExistence type="predicted"/>